<comment type="caution">
    <text evidence="1">The sequence shown here is derived from an EMBL/GenBank/DDBJ whole genome shotgun (WGS) entry which is preliminary data.</text>
</comment>
<dbReference type="Gene3D" id="1.10.1220.10">
    <property type="entry name" value="Met repressor-like"/>
    <property type="match status" value="1"/>
</dbReference>
<name>A0ABR8RED0_9BACI</name>
<evidence type="ECO:0000313" key="2">
    <source>
        <dbReference type="Proteomes" id="UP000640786"/>
    </source>
</evidence>
<gene>
    <name evidence="1" type="ORF">H9650_18775</name>
</gene>
<accession>A0ABR8RED0</accession>
<evidence type="ECO:0000313" key="1">
    <source>
        <dbReference type="EMBL" id="MBD7946155.1"/>
    </source>
</evidence>
<keyword evidence="2" id="KW-1185">Reference proteome</keyword>
<organism evidence="1 2">
    <name type="scientific">Psychrobacillus faecigallinarum</name>
    <dbReference type="NCBI Taxonomy" id="2762235"/>
    <lineage>
        <taxon>Bacteria</taxon>
        <taxon>Bacillati</taxon>
        <taxon>Bacillota</taxon>
        <taxon>Bacilli</taxon>
        <taxon>Bacillales</taxon>
        <taxon>Bacillaceae</taxon>
        <taxon>Psychrobacillus</taxon>
    </lineage>
</organism>
<sequence>MSEVFAVVSDKKKKEALIEIPMQMVSEGVQTSKSLTGRESVARVHANEYMKKGQANLIREAMMKGYVEMSHINLSICMECLHAEYEAQHTTERLVSGG</sequence>
<dbReference type="InterPro" id="IPR013321">
    <property type="entry name" value="Arc_rbn_hlx_hlx"/>
</dbReference>
<reference evidence="1 2" key="1">
    <citation type="submission" date="2020-08" db="EMBL/GenBank/DDBJ databases">
        <title>A Genomic Blueprint of the Chicken Gut Microbiome.</title>
        <authorList>
            <person name="Gilroy R."/>
            <person name="Ravi A."/>
            <person name="Getino M."/>
            <person name="Pursley I."/>
            <person name="Horton D.L."/>
            <person name="Alikhan N.-F."/>
            <person name="Baker D."/>
            <person name="Gharbi K."/>
            <person name="Hall N."/>
            <person name="Watson M."/>
            <person name="Adriaenssens E.M."/>
            <person name="Foster-Nyarko E."/>
            <person name="Jarju S."/>
            <person name="Secka A."/>
            <person name="Antonio M."/>
            <person name="Oren A."/>
            <person name="Chaudhuri R."/>
            <person name="La Ragione R.M."/>
            <person name="Hildebrand F."/>
            <person name="Pallen M.J."/>
        </authorList>
    </citation>
    <scope>NUCLEOTIDE SEQUENCE [LARGE SCALE GENOMIC DNA]</scope>
    <source>
        <strain evidence="1 2">Sa2BUA9</strain>
    </source>
</reference>
<protein>
    <submittedName>
        <fullName evidence="1">Transcriptional regulator</fullName>
    </submittedName>
</protein>
<dbReference type="Proteomes" id="UP000640786">
    <property type="component" value="Unassembled WGS sequence"/>
</dbReference>
<dbReference type="EMBL" id="JACSQO010000013">
    <property type="protein sequence ID" value="MBD7946155.1"/>
    <property type="molecule type" value="Genomic_DNA"/>
</dbReference>
<proteinExistence type="predicted"/>